<dbReference type="PRINTS" id="PR00911">
    <property type="entry name" value="GLHYDRLASE11"/>
</dbReference>
<organism evidence="14 15">
    <name type="scientific">Arenicella xantha</name>
    <dbReference type="NCBI Taxonomy" id="644221"/>
    <lineage>
        <taxon>Bacteria</taxon>
        <taxon>Pseudomonadati</taxon>
        <taxon>Pseudomonadota</taxon>
        <taxon>Gammaproteobacteria</taxon>
        <taxon>Arenicellales</taxon>
        <taxon>Arenicellaceae</taxon>
        <taxon>Arenicella</taxon>
    </lineage>
</organism>
<dbReference type="Proteomes" id="UP000253083">
    <property type="component" value="Unassembled WGS sequence"/>
</dbReference>
<dbReference type="Gene3D" id="2.60.120.180">
    <property type="match status" value="1"/>
</dbReference>
<dbReference type="Pfam" id="PF00457">
    <property type="entry name" value="Glyco_hydro_11"/>
    <property type="match status" value="1"/>
</dbReference>
<dbReference type="InterPro" id="IPR013319">
    <property type="entry name" value="GH11/12"/>
</dbReference>
<dbReference type="InterPro" id="IPR001137">
    <property type="entry name" value="Glyco_hydro_11"/>
</dbReference>
<evidence type="ECO:0000256" key="6">
    <source>
        <dbReference type="ARBA" id="ARBA00022801"/>
    </source>
</evidence>
<evidence type="ECO:0000313" key="14">
    <source>
        <dbReference type="EMBL" id="RBP51682.1"/>
    </source>
</evidence>
<accession>A0A395JLN9</accession>
<evidence type="ECO:0000256" key="7">
    <source>
        <dbReference type="ARBA" id="ARBA00023277"/>
    </source>
</evidence>
<keyword evidence="8 10" id="KW-0326">Glycosidase</keyword>
<evidence type="ECO:0000256" key="11">
    <source>
        <dbReference type="RuleBase" id="RU362015"/>
    </source>
</evidence>
<evidence type="ECO:0000259" key="13">
    <source>
        <dbReference type="PROSITE" id="PS51761"/>
    </source>
</evidence>
<protein>
    <recommendedName>
        <fullName evidence="4 10">Endo-1,4-beta-xylanase</fullName>
        <ecNumber evidence="4 10">3.2.1.8</ecNumber>
    </recommendedName>
</protein>
<evidence type="ECO:0000256" key="2">
    <source>
        <dbReference type="ARBA" id="ARBA00004851"/>
    </source>
</evidence>
<dbReference type="PROSITE" id="PS00776">
    <property type="entry name" value="GH11_1"/>
    <property type="match status" value="1"/>
</dbReference>
<keyword evidence="15" id="KW-1185">Reference proteome</keyword>
<evidence type="ECO:0000256" key="3">
    <source>
        <dbReference type="ARBA" id="ARBA00007792"/>
    </source>
</evidence>
<dbReference type="PROSITE" id="PS00777">
    <property type="entry name" value="GH11_2"/>
    <property type="match status" value="1"/>
</dbReference>
<dbReference type="EMBL" id="QNRT01000002">
    <property type="protein sequence ID" value="RBP51682.1"/>
    <property type="molecule type" value="Genomic_DNA"/>
</dbReference>
<comment type="catalytic activity">
    <reaction evidence="1 10 11">
        <text>Endohydrolysis of (1-&gt;4)-beta-D-xylosidic linkages in xylans.</text>
        <dbReference type="EC" id="3.2.1.8"/>
    </reaction>
</comment>
<dbReference type="InterPro" id="IPR013320">
    <property type="entry name" value="ConA-like_dom_sf"/>
</dbReference>
<reference evidence="14 15" key="1">
    <citation type="submission" date="2018-06" db="EMBL/GenBank/DDBJ databases">
        <title>Genomic Encyclopedia of Type Strains, Phase IV (KMG-IV): sequencing the most valuable type-strain genomes for metagenomic binning, comparative biology and taxonomic classification.</title>
        <authorList>
            <person name="Goeker M."/>
        </authorList>
    </citation>
    <scope>NUCLEOTIDE SEQUENCE [LARGE SCALE GENOMIC DNA]</scope>
    <source>
        <strain evidence="14 15">DSM 24032</strain>
    </source>
</reference>
<dbReference type="PANTHER" id="PTHR46828:SF2">
    <property type="entry name" value="ENDO-1,4-BETA-XYLANASE A-RELATED"/>
    <property type="match status" value="1"/>
</dbReference>
<feature type="region of interest" description="Disordered" evidence="12">
    <location>
        <begin position="1"/>
        <end position="21"/>
    </location>
</feature>
<dbReference type="InterPro" id="IPR018208">
    <property type="entry name" value="GH11_AS_1"/>
</dbReference>
<evidence type="ECO:0000256" key="9">
    <source>
        <dbReference type="ARBA" id="ARBA00023326"/>
    </source>
</evidence>
<evidence type="ECO:0000256" key="4">
    <source>
        <dbReference type="ARBA" id="ARBA00012590"/>
    </source>
</evidence>
<keyword evidence="9 10" id="KW-0624">Polysaccharide degradation</keyword>
<dbReference type="InterPro" id="IPR033119">
    <property type="entry name" value="GH11_AS_2"/>
</dbReference>
<feature type="region of interest" description="Disordered" evidence="12">
    <location>
        <begin position="239"/>
        <end position="267"/>
    </location>
</feature>
<evidence type="ECO:0000256" key="10">
    <source>
        <dbReference type="PROSITE-ProRule" id="PRU01097"/>
    </source>
</evidence>
<feature type="active site" description="Nucleophile" evidence="10">
    <location>
        <position position="134"/>
    </location>
</feature>
<gene>
    <name evidence="14" type="ORF">DFR28_1021114</name>
</gene>
<comment type="pathway">
    <text evidence="2 10 11">Glycan degradation; xylan degradation.</text>
</comment>
<dbReference type="FunFam" id="2.60.120.180:FF:000001">
    <property type="entry name" value="Endo-1,4-beta-xylanase"/>
    <property type="match status" value="1"/>
</dbReference>
<dbReference type="AlphaFoldDB" id="A0A395JLN9"/>
<evidence type="ECO:0000313" key="15">
    <source>
        <dbReference type="Proteomes" id="UP000253083"/>
    </source>
</evidence>
<evidence type="ECO:0000256" key="12">
    <source>
        <dbReference type="SAM" id="MobiDB-lite"/>
    </source>
</evidence>
<dbReference type="GO" id="GO:0031176">
    <property type="term" value="F:endo-1,4-beta-xylanase activity"/>
    <property type="evidence" value="ECO:0007669"/>
    <property type="project" value="UniProtKB-UniRule"/>
</dbReference>
<dbReference type="RefSeq" id="WP_211316964.1">
    <property type="nucleotide sequence ID" value="NZ_QNRT01000002.1"/>
</dbReference>
<dbReference type="SUPFAM" id="SSF49899">
    <property type="entry name" value="Concanavalin A-like lectins/glucanases"/>
    <property type="match status" value="1"/>
</dbReference>
<dbReference type="GO" id="GO:0045493">
    <property type="term" value="P:xylan catabolic process"/>
    <property type="evidence" value="ECO:0007669"/>
    <property type="project" value="UniProtKB-UniRule"/>
</dbReference>
<keyword evidence="6 10" id="KW-0378">Hydrolase</keyword>
<evidence type="ECO:0000256" key="1">
    <source>
        <dbReference type="ARBA" id="ARBA00000681"/>
    </source>
</evidence>
<keyword evidence="5 10" id="KW-0858">Xylan degradation</keyword>
<dbReference type="UniPathway" id="UPA00114"/>
<sequence>MNPLSKKPIRHTGIVKARGSNASRRGTRQALIAIVSAYALLQMSALHAQTLSTPQTGQHGGYFYSFWTDGGGQVSFTLGANGNYRSQWSQVGNWVGGKGWRTGGPKTVEYSGSYSASGTSYLALYGWTRNPLIEYYVVDNWVNYNPSTGATRLGTIESDGGTYDIYRTRRVNQPSIIGTATFDQYWSIRRTKRTGGIITSKNHFDAWASRGLRLGTHDYMVMATEGYQSSGNSNITVRERPSVEVPPDSSVNPPILTPPEEDPPAGWVAPVNALILSHETD</sequence>
<name>A0A395JLN9_9GAMM</name>
<comment type="caution">
    <text evidence="14">The sequence shown here is derived from an EMBL/GenBank/DDBJ whole genome shotgun (WGS) entry which is preliminary data.</text>
</comment>
<comment type="similarity">
    <text evidence="3 10 11">Belongs to the glycosyl hydrolase 11 (cellulase G) family.</text>
</comment>
<dbReference type="EC" id="3.2.1.8" evidence="4 10"/>
<proteinExistence type="inferred from homology"/>
<feature type="active site" description="Proton donor" evidence="10">
    <location>
        <position position="225"/>
    </location>
</feature>
<dbReference type="InterPro" id="IPR033123">
    <property type="entry name" value="GH11_dom"/>
</dbReference>
<dbReference type="PROSITE" id="PS51761">
    <property type="entry name" value="GH11_3"/>
    <property type="match status" value="1"/>
</dbReference>
<keyword evidence="7 10" id="KW-0119">Carbohydrate metabolism</keyword>
<feature type="domain" description="GH11" evidence="13">
    <location>
        <begin position="50"/>
        <end position="238"/>
    </location>
</feature>
<evidence type="ECO:0000256" key="8">
    <source>
        <dbReference type="ARBA" id="ARBA00023295"/>
    </source>
</evidence>
<evidence type="ECO:0000256" key="5">
    <source>
        <dbReference type="ARBA" id="ARBA00022651"/>
    </source>
</evidence>
<dbReference type="InParanoid" id="A0A395JLN9"/>
<dbReference type="PANTHER" id="PTHR46828">
    <property type="entry name" value="ENDO-1,4-BETA-XYLANASE A-RELATED"/>
    <property type="match status" value="1"/>
</dbReference>